<evidence type="ECO:0000259" key="14">
    <source>
        <dbReference type="Pfam" id="PF02880"/>
    </source>
</evidence>
<dbReference type="FunFam" id="3.40.120.10:FF:000035">
    <property type="entry name" value="Pgm3p"/>
    <property type="match status" value="1"/>
</dbReference>
<keyword evidence="10" id="KW-0119">Carbohydrate metabolism</keyword>
<dbReference type="OrthoDB" id="8300170at2759"/>
<dbReference type="InterPro" id="IPR016066">
    <property type="entry name" value="A-D-PHexomutase_CS"/>
</dbReference>
<dbReference type="SUPFAM" id="SSF53738">
    <property type="entry name" value="Phosphoglucomutase, first 3 domains"/>
    <property type="match status" value="3"/>
</dbReference>
<name>A0A4T0FL18_9BASI</name>
<comment type="similarity">
    <text evidence="3 11">Belongs to the phosphohexose mutase family.</text>
</comment>
<dbReference type="AlphaFoldDB" id="A0A4T0FL18"/>
<dbReference type="InterPro" id="IPR036900">
    <property type="entry name" value="A-D-PHexomutase_C_sf"/>
</dbReference>
<evidence type="ECO:0000256" key="8">
    <source>
        <dbReference type="ARBA" id="ARBA00022842"/>
    </source>
</evidence>
<comment type="caution">
    <text evidence="15">The sequence shown here is derived from an EMBL/GenBank/DDBJ whole genome shotgun (WGS) entry which is preliminary data.</text>
</comment>
<evidence type="ECO:0000313" key="16">
    <source>
        <dbReference type="Proteomes" id="UP000310189"/>
    </source>
</evidence>
<dbReference type="GO" id="GO:0006166">
    <property type="term" value="P:purine ribonucleoside salvage"/>
    <property type="evidence" value="ECO:0007669"/>
    <property type="project" value="TreeGrafter"/>
</dbReference>
<evidence type="ECO:0000256" key="9">
    <source>
        <dbReference type="ARBA" id="ARBA00023235"/>
    </source>
</evidence>
<evidence type="ECO:0000256" key="11">
    <source>
        <dbReference type="RuleBase" id="RU004326"/>
    </source>
</evidence>
<evidence type="ECO:0000256" key="1">
    <source>
        <dbReference type="ARBA" id="ARBA00001946"/>
    </source>
</evidence>
<keyword evidence="6" id="KW-0597">Phosphoprotein</keyword>
<dbReference type="GO" id="GO:0005634">
    <property type="term" value="C:nucleus"/>
    <property type="evidence" value="ECO:0007669"/>
    <property type="project" value="TreeGrafter"/>
</dbReference>
<evidence type="ECO:0000256" key="7">
    <source>
        <dbReference type="ARBA" id="ARBA00022723"/>
    </source>
</evidence>
<feature type="domain" description="Alpha-D-phosphohexomutase alpha/beta/alpha" evidence="14">
    <location>
        <begin position="318"/>
        <end position="432"/>
    </location>
</feature>
<comment type="cofactor">
    <cofactor evidence="1">
        <name>Mg(2+)</name>
        <dbReference type="ChEBI" id="CHEBI:18420"/>
    </cofactor>
</comment>
<keyword evidence="8 11" id="KW-0460">Magnesium</keyword>
<dbReference type="Pfam" id="PF02878">
    <property type="entry name" value="PGM_PMM_I"/>
    <property type="match status" value="1"/>
</dbReference>
<dbReference type="GO" id="GO:0006006">
    <property type="term" value="P:glucose metabolic process"/>
    <property type="evidence" value="ECO:0007669"/>
    <property type="project" value="UniProtKB-KW"/>
</dbReference>
<dbReference type="Pfam" id="PF02879">
    <property type="entry name" value="PGM_PMM_II"/>
    <property type="match status" value="1"/>
</dbReference>
<keyword evidence="4" id="KW-0963">Cytoplasm</keyword>
<dbReference type="EMBL" id="SPNW01000032">
    <property type="protein sequence ID" value="TIA88938.1"/>
    <property type="molecule type" value="Genomic_DNA"/>
</dbReference>
<gene>
    <name evidence="15" type="ORF">E3P99_02317</name>
</gene>
<dbReference type="InterPro" id="IPR005845">
    <property type="entry name" value="A-D-PHexomutase_a/b/a-II"/>
</dbReference>
<dbReference type="InterPro" id="IPR005846">
    <property type="entry name" value="A-D-PHexomutase_a/b/a-III"/>
</dbReference>
<keyword evidence="9" id="KW-0413">Isomerase</keyword>
<evidence type="ECO:0000256" key="6">
    <source>
        <dbReference type="ARBA" id="ARBA00022553"/>
    </source>
</evidence>
<dbReference type="PROSITE" id="PS00710">
    <property type="entry name" value="PGM_PMM"/>
    <property type="match status" value="1"/>
</dbReference>
<dbReference type="PANTHER" id="PTHR45745">
    <property type="entry name" value="PHOSPHOMANNOMUTASE 45A"/>
    <property type="match status" value="1"/>
</dbReference>
<evidence type="ECO:0000256" key="2">
    <source>
        <dbReference type="ARBA" id="ARBA00004496"/>
    </source>
</evidence>
<dbReference type="PANTHER" id="PTHR45745:SF1">
    <property type="entry name" value="PHOSPHOGLUCOMUTASE 2B-RELATED"/>
    <property type="match status" value="1"/>
</dbReference>
<feature type="domain" description="Alpha-D-phosphohexomutase alpha/beta/alpha" evidence="13">
    <location>
        <begin position="207"/>
        <end position="307"/>
    </location>
</feature>
<organism evidence="15 16">
    <name type="scientific">Wallemia hederae</name>
    <dbReference type="NCBI Taxonomy" id="1540922"/>
    <lineage>
        <taxon>Eukaryota</taxon>
        <taxon>Fungi</taxon>
        <taxon>Dikarya</taxon>
        <taxon>Basidiomycota</taxon>
        <taxon>Wallemiomycotina</taxon>
        <taxon>Wallemiomycetes</taxon>
        <taxon>Wallemiales</taxon>
        <taxon>Wallemiaceae</taxon>
        <taxon>Wallemia</taxon>
    </lineage>
</organism>
<evidence type="ECO:0000256" key="5">
    <source>
        <dbReference type="ARBA" id="ARBA00022526"/>
    </source>
</evidence>
<dbReference type="InterPro" id="IPR016055">
    <property type="entry name" value="A-D-PHexomutase_a/b/a-I/II/III"/>
</dbReference>
<evidence type="ECO:0000259" key="12">
    <source>
        <dbReference type="Pfam" id="PF02878"/>
    </source>
</evidence>
<keyword evidence="5" id="KW-0313">Glucose metabolism</keyword>
<evidence type="ECO:0000313" key="15">
    <source>
        <dbReference type="EMBL" id="TIA88938.1"/>
    </source>
</evidence>
<evidence type="ECO:0000256" key="10">
    <source>
        <dbReference type="ARBA" id="ARBA00023277"/>
    </source>
</evidence>
<dbReference type="Proteomes" id="UP000310189">
    <property type="component" value="Unassembled WGS sequence"/>
</dbReference>
<proteinExistence type="inferred from homology"/>
<evidence type="ECO:0000256" key="3">
    <source>
        <dbReference type="ARBA" id="ARBA00010231"/>
    </source>
</evidence>
<evidence type="ECO:0000256" key="4">
    <source>
        <dbReference type="ARBA" id="ARBA00022490"/>
    </source>
</evidence>
<sequence>MPQSSRIDELVAEWLKYDKNPETRSEIEHLWDDGEWDELDKRLSHRIEFGTAGLRAKMQAGYSSMNDLIGLAAHLSTLPDALKRGVVVGHDHRHNSKRWAGLTTRAFLNRGFKVYSYRGVVHTPLVPFGVKKLGAVGGVMVTASHNPAQDNGWKVYYENAVQIIPPVDKAIADAILENLEPEDDAWDSDTVREHPLCEDKTNNMRYDYHNHVAALFPPEEPADLAITHTSFHGSADLSIARAFAVTGLPPIMTVRQQRDPDPDFPTLPFPNPEEKGALSLAIETANSNGSQYILANDPDSDRFLAAEKIDRNQWHVYTGDEIGALLASYVLEEYKRTNRPLDKMAMVASTVSSKMLGAMAKAEGFHFEDTLTGFKYIGNKALELEEKGYAVELLYEEAIGFGLSPFIRDKDGITAAIAFVRLAARLHRRSTSVFAQLQLLYKKYGFFGTRNSYFKCGDGALKAKVFKGLRENKSDTGYPTQLGSFKVQDVRDLTDGHAYDSMQSDKKPVLPVSAADMITFYGAKESGESFVLTVRTSGTEPKIKYYLEVSSRDQATIEPLLVEAEQALAGEWVKSDELGLEKA</sequence>
<dbReference type="SUPFAM" id="SSF55957">
    <property type="entry name" value="Phosphoglucomutase, C-terminal domain"/>
    <property type="match status" value="1"/>
</dbReference>
<keyword evidence="7 11" id="KW-0479">Metal-binding</keyword>
<dbReference type="CDD" id="cd05799">
    <property type="entry name" value="PGM2"/>
    <property type="match status" value="1"/>
</dbReference>
<dbReference type="GO" id="GO:0000287">
    <property type="term" value="F:magnesium ion binding"/>
    <property type="evidence" value="ECO:0007669"/>
    <property type="project" value="InterPro"/>
</dbReference>
<evidence type="ECO:0008006" key="17">
    <source>
        <dbReference type="Google" id="ProtNLM"/>
    </source>
</evidence>
<comment type="subcellular location">
    <subcellularLocation>
        <location evidence="2">Cytoplasm</location>
    </subcellularLocation>
</comment>
<evidence type="ECO:0000259" key="13">
    <source>
        <dbReference type="Pfam" id="PF02879"/>
    </source>
</evidence>
<dbReference type="InterPro" id="IPR005844">
    <property type="entry name" value="A-D-PHexomutase_a/b/a-I"/>
</dbReference>
<dbReference type="GO" id="GO:0005737">
    <property type="term" value="C:cytoplasm"/>
    <property type="evidence" value="ECO:0007669"/>
    <property type="project" value="UniProtKB-SubCell"/>
</dbReference>
<reference evidence="15 16" key="1">
    <citation type="submission" date="2019-03" db="EMBL/GenBank/DDBJ databases">
        <title>Sequencing 23 genomes of Wallemia ichthyophaga.</title>
        <authorList>
            <person name="Gostincar C."/>
        </authorList>
    </citation>
    <scope>NUCLEOTIDE SEQUENCE [LARGE SCALE GENOMIC DNA]</scope>
    <source>
        <strain evidence="15 16">EXF-5753</strain>
    </source>
</reference>
<accession>A0A4T0FL18</accession>
<protein>
    <recommendedName>
        <fullName evidence="17">Phosphoglucomutase</fullName>
    </recommendedName>
</protein>
<dbReference type="Pfam" id="PF02880">
    <property type="entry name" value="PGM_PMM_III"/>
    <property type="match status" value="1"/>
</dbReference>
<keyword evidence="16" id="KW-1185">Reference proteome</keyword>
<dbReference type="GO" id="GO:0008973">
    <property type="term" value="F:phosphopentomutase activity"/>
    <property type="evidence" value="ECO:0007669"/>
    <property type="project" value="TreeGrafter"/>
</dbReference>
<feature type="domain" description="Alpha-D-phosphohexomutase alpha/beta/alpha" evidence="12">
    <location>
        <begin position="47"/>
        <end position="178"/>
    </location>
</feature>
<dbReference type="Gene3D" id="3.40.120.10">
    <property type="entry name" value="Alpha-D-Glucose-1,6-Bisphosphate, subunit A, domain 3"/>
    <property type="match status" value="3"/>
</dbReference>